<keyword evidence="1" id="KW-0732">Signal</keyword>
<organism evidence="2 3">
    <name type="scientific">Pontiella desulfatans</name>
    <dbReference type="NCBI Taxonomy" id="2750659"/>
    <lineage>
        <taxon>Bacteria</taxon>
        <taxon>Pseudomonadati</taxon>
        <taxon>Kiritimatiellota</taxon>
        <taxon>Kiritimatiellia</taxon>
        <taxon>Kiritimatiellales</taxon>
        <taxon>Pontiellaceae</taxon>
        <taxon>Pontiella</taxon>
    </lineage>
</organism>
<gene>
    <name evidence="2" type="ORF">PDESU_01547</name>
</gene>
<feature type="signal peptide" evidence="1">
    <location>
        <begin position="1"/>
        <end position="22"/>
    </location>
</feature>
<feature type="chain" id="PRO_5025539167" description="BNR repeat-containing family member" evidence="1">
    <location>
        <begin position="23"/>
        <end position="416"/>
    </location>
</feature>
<name>A0A6C2TZG2_PONDE</name>
<dbReference type="Pfam" id="PF15892">
    <property type="entry name" value="BNR_4"/>
    <property type="match status" value="1"/>
</dbReference>
<dbReference type="Proteomes" id="UP000366872">
    <property type="component" value="Unassembled WGS sequence"/>
</dbReference>
<evidence type="ECO:0000313" key="2">
    <source>
        <dbReference type="EMBL" id="VGO12993.1"/>
    </source>
</evidence>
<dbReference type="SUPFAM" id="SSF50939">
    <property type="entry name" value="Sialidases"/>
    <property type="match status" value="1"/>
</dbReference>
<evidence type="ECO:0008006" key="4">
    <source>
        <dbReference type="Google" id="ProtNLM"/>
    </source>
</evidence>
<protein>
    <recommendedName>
        <fullName evidence="4">BNR repeat-containing family member</fullName>
    </recommendedName>
</protein>
<accession>A0A6C2TZG2</accession>
<dbReference type="InterPro" id="IPR036278">
    <property type="entry name" value="Sialidase_sf"/>
</dbReference>
<proteinExistence type="predicted"/>
<dbReference type="AlphaFoldDB" id="A0A6C2TZG2"/>
<reference evidence="2 3" key="1">
    <citation type="submission" date="2019-04" db="EMBL/GenBank/DDBJ databases">
        <authorList>
            <person name="Van Vliet M D."/>
        </authorList>
    </citation>
    <scope>NUCLEOTIDE SEQUENCE [LARGE SCALE GENOMIC DNA]</scope>
    <source>
        <strain evidence="2 3">F1</strain>
    </source>
</reference>
<sequence>MKAMKKWVIECMLLFTAFGAWAAEGDAAEYNRAGDPHNFNVFMEESGYCWFEDPRVIVNDGKLIIGAVQGNGSGAAHVGVYNLDANKPLGTALLQDNFKRDDHNSPVFYVRPDNRILSVYAKHHQEPVFYSRLSEPNNPLKWGEEMTYDTQARATYANLYEMKNEGKLYNFFRGIEFNPTFVTSTDGGKTWGEETHFIASELNGTHRPYCRYAGNETDTVYISFTDGHPRVVGNSLYYAEFRNGKFWKADGTLIKDLKKDGPLRPSEAELVYKGTGETKQRVKGAPDTSVPDGAWTSSMVTDKNGFPHIGYSVHKTNEDHRYRIASWDGKQWHDREVAYAGSALYDRESSYTGLITLDPLDPNEWKNLAANPEYATIKAELKNSLPTVNAPWSKYTNNKTNLFFCEENEGCPEMRC</sequence>
<keyword evidence="3" id="KW-1185">Reference proteome</keyword>
<evidence type="ECO:0000256" key="1">
    <source>
        <dbReference type="SAM" id="SignalP"/>
    </source>
</evidence>
<dbReference type="EMBL" id="CAAHFG010000001">
    <property type="protein sequence ID" value="VGO12993.1"/>
    <property type="molecule type" value="Genomic_DNA"/>
</dbReference>
<evidence type="ECO:0000313" key="3">
    <source>
        <dbReference type="Proteomes" id="UP000366872"/>
    </source>
</evidence>